<proteinExistence type="inferred from homology"/>
<dbReference type="InterPro" id="IPR019308">
    <property type="entry name" value="TMEM214"/>
</dbReference>
<evidence type="ECO:0000256" key="8">
    <source>
        <dbReference type="ARBA" id="ARBA00023136"/>
    </source>
</evidence>
<dbReference type="PANTHER" id="PTHR13448">
    <property type="entry name" value="TRANSMEMBRANE PROTEIN 214"/>
    <property type="match status" value="1"/>
</dbReference>
<dbReference type="OrthoDB" id="786460at2759"/>
<protein>
    <submittedName>
        <fullName evidence="12">Uncharacterized protein</fullName>
    </submittedName>
</protein>
<sequence length="184" mass="20344">MEKQSQMRHRALQVARDAADSDEWIAAATAAYSDDKDSDELPVTLPEGEVKKPKVKKPKKPKVTIAEAAAVIDAENLSTHLLEISESYENHQDIQLMRFADYFGRAFASISLCHIPEPVRNTMSDWIGQRSPDALEDFVLWCIDNIMFELSGQAVGAKGSKKVAQQTPRAQVRGGALVCIFSVV</sequence>
<organism evidence="12 13">
    <name type="scientific">Zizania palustris</name>
    <name type="common">Northern wild rice</name>
    <dbReference type="NCBI Taxonomy" id="103762"/>
    <lineage>
        <taxon>Eukaryota</taxon>
        <taxon>Viridiplantae</taxon>
        <taxon>Streptophyta</taxon>
        <taxon>Embryophyta</taxon>
        <taxon>Tracheophyta</taxon>
        <taxon>Spermatophyta</taxon>
        <taxon>Magnoliopsida</taxon>
        <taxon>Liliopsida</taxon>
        <taxon>Poales</taxon>
        <taxon>Poaceae</taxon>
        <taxon>BOP clade</taxon>
        <taxon>Oryzoideae</taxon>
        <taxon>Oryzeae</taxon>
        <taxon>Zizaniinae</taxon>
        <taxon>Zizania</taxon>
    </lineage>
</organism>
<dbReference type="EMBL" id="JAAALK010000290">
    <property type="protein sequence ID" value="KAG8046194.1"/>
    <property type="molecule type" value="Genomic_DNA"/>
</dbReference>
<keyword evidence="13" id="KW-1185">Reference proteome</keyword>
<feature type="region of interest" description="Disordered" evidence="11">
    <location>
        <begin position="32"/>
        <end position="54"/>
    </location>
</feature>
<evidence type="ECO:0000256" key="10">
    <source>
        <dbReference type="ARBA" id="ARBA00024938"/>
    </source>
</evidence>
<evidence type="ECO:0000256" key="5">
    <source>
        <dbReference type="ARBA" id="ARBA00022703"/>
    </source>
</evidence>
<comment type="subunit">
    <text evidence="3">Constitutively interacts with CASP4; required for the localization of procaspase 4 to the ER.</text>
</comment>
<dbReference type="Proteomes" id="UP000729402">
    <property type="component" value="Unassembled WGS sequence"/>
</dbReference>
<accession>A0A8J5RV71</accession>
<keyword evidence="8" id="KW-0472">Membrane</keyword>
<name>A0A8J5RV71_ZIZPA</name>
<comment type="subcellular location">
    <subcellularLocation>
        <location evidence="1">Endoplasmic reticulum membrane</location>
        <topology evidence="1">Multi-pass membrane protein</topology>
    </subcellularLocation>
</comment>
<comment type="caution">
    <text evidence="12">The sequence shown here is derived from an EMBL/GenBank/DDBJ whole genome shotgun (WGS) entry which is preliminary data.</text>
</comment>
<evidence type="ECO:0000256" key="4">
    <source>
        <dbReference type="ARBA" id="ARBA00022692"/>
    </source>
</evidence>
<dbReference type="GO" id="GO:0005789">
    <property type="term" value="C:endoplasmic reticulum membrane"/>
    <property type="evidence" value="ECO:0007669"/>
    <property type="project" value="UniProtKB-SubCell"/>
</dbReference>
<evidence type="ECO:0000256" key="2">
    <source>
        <dbReference type="ARBA" id="ARBA00007984"/>
    </source>
</evidence>
<evidence type="ECO:0000256" key="9">
    <source>
        <dbReference type="ARBA" id="ARBA00023180"/>
    </source>
</evidence>
<evidence type="ECO:0000313" key="13">
    <source>
        <dbReference type="Proteomes" id="UP000729402"/>
    </source>
</evidence>
<reference evidence="12" key="2">
    <citation type="submission" date="2021-02" db="EMBL/GenBank/DDBJ databases">
        <authorList>
            <person name="Kimball J.A."/>
            <person name="Haas M.W."/>
            <person name="Macchietto M."/>
            <person name="Kono T."/>
            <person name="Duquette J."/>
            <person name="Shao M."/>
        </authorList>
    </citation>
    <scope>NUCLEOTIDE SEQUENCE</scope>
    <source>
        <tissue evidence="12">Fresh leaf tissue</tissue>
    </source>
</reference>
<evidence type="ECO:0000256" key="7">
    <source>
        <dbReference type="ARBA" id="ARBA00022989"/>
    </source>
</evidence>
<keyword evidence="5" id="KW-0053">Apoptosis</keyword>
<keyword evidence="6" id="KW-0256">Endoplasmic reticulum</keyword>
<keyword evidence="9" id="KW-0325">Glycoprotein</keyword>
<evidence type="ECO:0000256" key="1">
    <source>
        <dbReference type="ARBA" id="ARBA00004477"/>
    </source>
</evidence>
<keyword evidence="7" id="KW-1133">Transmembrane helix</keyword>
<evidence type="ECO:0000256" key="6">
    <source>
        <dbReference type="ARBA" id="ARBA00022824"/>
    </source>
</evidence>
<comment type="similarity">
    <text evidence="2">Belongs to the TMEM214 family.</text>
</comment>
<gene>
    <name evidence="12" type="ORF">GUJ93_ZPchr0008g11472</name>
</gene>
<dbReference type="PANTHER" id="PTHR13448:SF0">
    <property type="entry name" value="TRANSMEMBRANE PROTEIN 214"/>
    <property type="match status" value="1"/>
</dbReference>
<keyword evidence="4" id="KW-0812">Transmembrane</keyword>
<evidence type="ECO:0000313" key="12">
    <source>
        <dbReference type="EMBL" id="KAG8046194.1"/>
    </source>
</evidence>
<reference evidence="12" key="1">
    <citation type="journal article" date="2021" name="bioRxiv">
        <title>Whole Genome Assembly and Annotation of Northern Wild Rice, Zizania palustris L., Supports a Whole Genome Duplication in the Zizania Genus.</title>
        <authorList>
            <person name="Haas M."/>
            <person name="Kono T."/>
            <person name="Macchietto M."/>
            <person name="Millas R."/>
            <person name="McGilp L."/>
            <person name="Shao M."/>
            <person name="Duquette J."/>
            <person name="Hirsch C.N."/>
            <person name="Kimball J."/>
        </authorList>
    </citation>
    <scope>NUCLEOTIDE SEQUENCE</scope>
    <source>
        <tissue evidence="12">Fresh leaf tissue</tissue>
    </source>
</reference>
<comment type="function">
    <text evidence="10">Critical mediator, in cooperation with CASP4, of endoplasmic reticulum-stress induced apoptosis. Required or the activation of CASP4 following endoplasmic reticulum stress.</text>
</comment>
<dbReference type="GO" id="GO:0005794">
    <property type="term" value="C:Golgi apparatus"/>
    <property type="evidence" value="ECO:0007669"/>
    <property type="project" value="TreeGrafter"/>
</dbReference>
<evidence type="ECO:0000256" key="11">
    <source>
        <dbReference type="SAM" id="MobiDB-lite"/>
    </source>
</evidence>
<evidence type="ECO:0000256" key="3">
    <source>
        <dbReference type="ARBA" id="ARBA00011720"/>
    </source>
</evidence>
<dbReference type="AlphaFoldDB" id="A0A8J5RV71"/>